<keyword evidence="3" id="KW-0472">Membrane</keyword>
<sequence>MFHLIFGLPWLIVVLRFIQPLPWHWSAKVAVAVLLLIASQYHFFSRLSSGSVFSPEFPRPLIIAFNLLFGAIVFVAVFQIALDVASLLIMPFNGHFPAAPAGLRYAMGGVALCLSAYGVSQAIRVPPLNDIEIAIANLPPEFEGYRLVQLTDLHISRLFPAKWAEAVVSKTNALDADLIVITGDFIDGSVADRRGDVASLASLRARDGVYAIPGNHEYFFDYRDWMRHLETLNMTMLQNAHVVLTRGSGRLVLAGVTDLSARGHGAPAPDLDTAIADAPADAPIILLDHQPRLAQKAAASGIALQLSGHTHGGMVVGLDRVVARANNGFVSGRYQIGGMTLYVNNGTGIWPGFALRIGVPSELTRITLRAGQPL</sequence>
<keyword evidence="3" id="KW-0812">Transmembrane</keyword>
<proteinExistence type="predicted"/>
<dbReference type="Pfam" id="PF00149">
    <property type="entry name" value="Metallophos"/>
    <property type="match status" value="1"/>
</dbReference>
<dbReference type="CDD" id="cd07385">
    <property type="entry name" value="MPP_YkuE_C"/>
    <property type="match status" value="1"/>
</dbReference>
<feature type="transmembrane region" description="Helical" evidence="3">
    <location>
        <begin position="30"/>
        <end position="49"/>
    </location>
</feature>
<evidence type="ECO:0000256" key="1">
    <source>
        <dbReference type="ARBA" id="ARBA00022723"/>
    </source>
</evidence>
<dbReference type="EMBL" id="JACHBU010000003">
    <property type="protein sequence ID" value="MBB6508236.1"/>
    <property type="molecule type" value="Genomic_DNA"/>
</dbReference>
<feature type="domain" description="Calcineurin-like phosphoesterase" evidence="4">
    <location>
        <begin position="146"/>
        <end position="312"/>
    </location>
</feature>
<protein>
    <recommendedName>
        <fullName evidence="4">Calcineurin-like phosphoesterase domain-containing protein</fullName>
    </recommendedName>
</protein>
<dbReference type="PANTHER" id="PTHR31302">
    <property type="entry name" value="TRANSMEMBRANE PROTEIN WITH METALLOPHOSPHOESTERASE DOMAIN-RELATED"/>
    <property type="match status" value="1"/>
</dbReference>
<evidence type="ECO:0000313" key="6">
    <source>
        <dbReference type="Proteomes" id="UP000585437"/>
    </source>
</evidence>
<keyword evidence="1" id="KW-0479">Metal-binding</keyword>
<dbReference type="InterPro" id="IPR004843">
    <property type="entry name" value="Calcineurin-like_PHP"/>
</dbReference>
<dbReference type="AlphaFoldDB" id="A0A7X0JII5"/>
<dbReference type="GO" id="GO:0009245">
    <property type="term" value="P:lipid A biosynthetic process"/>
    <property type="evidence" value="ECO:0007669"/>
    <property type="project" value="TreeGrafter"/>
</dbReference>
<dbReference type="GO" id="GO:0016020">
    <property type="term" value="C:membrane"/>
    <property type="evidence" value="ECO:0007669"/>
    <property type="project" value="GOC"/>
</dbReference>
<feature type="transmembrane region" description="Helical" evidence="3">
    <location>
        <begin position="61"/>
        <end position="82"/>
    </location>
</feature>
<name>A0A7X0JII5_9HYPH</name>
<dbReference type="RefSeq" id="WP_062460683.1">
    <property type="nucleotide sequence ID" value="NZ_JACHBU010000003.1"/>
</dbReference>
<dbReference type="InterPro" id="IPR029052">
    <property type="entry name" value="Metallo-depent_PP-like"/>
</dbReference>
<reference evidence="5 6" key="1">
    <citation type="submission" date="2020-08" db="EMBL/GenBank/DDBJ databases">
        <title>The Agave Microbiome: Exploring the role of microbial communities in plant adaptations to desert environments.</title>
        <authorList>
            <person name="Partida-Martinez L.P."/>
        </authorList>
    </citation>
    <scope>NUCLEOTIDE SEQUENCE [LARGE SCALE GENOMIC DNA]</scope>
    <source>
        <strain evidence="5 6">AS3.12</strain>
    </source>
</reference>
<keyword evidence="2" id="KW-0378">Hydrolase</keyword>
<evidence type="ECO:0000313" key="5">
    <source>
        <dbReference type="EMBL" id="MBB6508236.1"/>
    </source>
</evidence>
<evidence type="ECO:0000256" key="3">
    <source>
        <dbReference type="SAM" id="Phobius"/>
    </source>
</evidence>
<dbReference type="InterPro" id="IPR051158">
    <property type="entry name" value="Metallophosphoesterase_sf"/>
</dbReference>
<keyword evidence="6" id="KW-1185">Reference proteome</keyword>
<gene>
    <name evidence="5" type="ORF">F4695_001585</name>
</gene>
<dbReference type="SUPFAM" id="SSF56300">
    <property type="entry name" value="Metallo-dependent phosphatases"/>
    <property type="match status" value="1"/>
</dbReference>
<organism evidence="5 6">
    <name type="scientific">Rhizobium soli</name>
    <dbReference type="NCBI Taxonomy" id="424798"/>
    <lineage>
        <taxon>Bacteria</taxon>
        <taxon>Pseudomonadati</taxon>
        <taxon>Pseudomonadota</taxon>
        <taxon>Alphaproteobacteria</taxon>
        <taxon>Hyphomicrobiales</taxon>
        <taxon>Rhizobiaceae</taxon>
        <taxon>Rhizobium/Agrobacterium group</taxon>
        <taxon>Rhizobium</taxon>
    </lineage>
</organism>
<dbReference type="GO" id="GO:0046872">
    <property type="term" value="F:metal ion binding"/>
    <property type="evidence" value="ECO:0007669"/>
    <property type="project" value="UniProtKB-KW"/>
</dbReference>
<dbReference type="Gene3D" id="3.60.21.10">
    <property type="match status" value="1"/>
</dbReference>
<evidence type="ECO:0000256" key="2">
    <source>
        <dbReference type="ARBA" id="ARBA00022801"/>
    </source>
</evidence>
<dbReference type="PANTHER" id="PTHR31302:SF31">
    <property type="entry name" value="PHOSPHODIESTERASE YAEI"/>
    <property type="match status" value="1"/>
</dbReference>
<keyword evidence="3" id="KW-1133">Transmembrane helix</keyword>
<dbReference type="GO" id="GO:0008758">
    <property type="term" value="F:UDP-2,3-diacylglucosamine hydrolase activity"/>
    <property type="evidence" value="ECO:0007669"/>
    <property type="project" value="TreeGrafter"/>
</dbReference>
<evidence type="ECO:0000259" key="4">
    <source>
        <dbReference type="Pfam" id="PF00149"/>
    </source>
</evidence>
<comment type="caution">
    <text evidence="5">The sequence shown here is derived from an EMBL/GenBank/DDBJ whole genome shotgun (WGS) entry which is preliminary data.</text>
</comment>
<accession>A0A7X0JII5</accession>
<dbReference type="Proteomes" id="UP000585437">
    <property type="component" value="Unassembled WGS sequence"/>
</dbReference>